<comment type="caution">
    <text evidence="1">The sequence shown here is derived from an EMBL/GenBank/DDBJ whole genome shotgun (WGS) entry which is preliminary data.</text>
</comment>
<protein>
    <submittedName>
        <fullName evidence="1">Uncharacterized protein</fullName>
    </submittedName>
</protein>
<dbReference type="AlphaFoldDB" id="A0A1G1XNR3"/>
<gene>
    <name evidence="1" type="ORF">A2Y82_02600</name>
</gene>
<sequence length="82" mass="9398">MIERKGGMTMSYPSVKWDSEKERFEIIIDEGDEAVIKVRQQVGTTQTWTEEIGTITAEGIWKRKRKPKVAVAKVMATEGRKK</sequence>
<evidence type="ECO:0000313" key="1">
    <source>
        <dbReference type="EMBL" id="OGY41745.1"/>
    </source>
</evidence>
<proteinExistence type="predicted"/>
<dbReference type="EMBL" id="MHHZ01000014">
    <property type="protein sequence ID" value="OGY41745.1"/>
    <property type="molecule type" value="Genomic_DNA"/>
</dbReference>
<accession>A0A1G1XNR3</accession>
<dbReference type="Proteomes" id="UP000176498">
    <property type="component" value="Unassembled WGS sequence"/>
</dbReference>
<reference evidence="1 2" key="1">
    <citation type="journal article" date="2016" name="Nat. Commun.">
        <title>Thousands of microbial genomes shed light on interconnected biogeochemical processes in an aquifer system.</title>
        <authorList>
            <person name="Anantharaman K."/>
            <person name="Brown C.T."/>
            <person name="Hug L.A."/>
            <person name="Sharon I."/>
            <person name="Castelle C.J."/>
            <person name="Probst A.J."/>
            <person name="Thomas B.C."/>
            <person name="Singh A."/>
            <person name="Wilkins M.J."/>
            <person name="Karaoz U."/>
            <person name="Brodie E.L."/>
            <person name="Williams K.H."/>
            <person name="Hubbard S.S."/>
            <person name="Banfield J.F."/>
        </authorList>
    </citation>
    <scope>NUCLEOTIDE SEQUENCE [LARGE SCALE GENOMIC DNA]</scope>
</reference>
<evidence type="ECO:0000313" key="2">
    <source>
        <dbReference type="Proteomes" id="UP000176498"/>
    </source>
</evidence>
<name>A0A1G1XNR3_9BACT</name>
<organism evidence="1 2">
    <name type="scientific">Candidatus Buchananbacteria bacterium RBG_13_36_9</name>
    <dbReference type="NCBI Taxonomy" id="1797530"/>
    <lineage>
        <taxon>Bacteria</taxon>
        <taxon>Candidatus Buchananiibacteriota</taxon>
    </lineage>
</organism>